<dbReference type="AlphaFoldDB" id="A0A512IFF2"/>
<dbReference type="STRING" id="388357.GCA_001580365_03684"/>
<evidence type="ECO:0000313" key="1">
    <source>
        <dbReference type="EMBL" id="GEO96429.1"/>
    </source>
</evidence>
<sequence>MSPIALPRDPDAVLTVTNVSEGQRLIPDDVDLGGLSQVVAAVIDDEALLYGEFQVEAAAVVGWPPANLARWVSTVRCGRGLEARH</sequence>
<dbReference type="EMBL" id="BJZS01000087">
    <property type="protein sequence ID" value="GEO96429.1"/>
    <property type="molecule type" value="Genomic_DNA"/>
</dbReference>
<reference evidence="1 2" key="1">
    <citation type="submission" date="2019-07" db="EMBL/GenBank/DDBJ databases">
        <title>Whole genome shotgun sequence of Kocuria turfanensis NBRC 107627.</title>
        <authorList>
            <person name="Hosoyama A."/>
            <person name="Uohara A."/>
            <person name="Ohji S."/>
            <person name="Ichikawa N."/>
        </authorList>
    </citation>
    <scope>NUCLEOTIDE SEQUENCE [LARGE SCALE GENOMIC DNA]</scope>
    <source>
        <strain evidence="1 2">NBRC 107627</strain>
    </source>
</reference>
<comment type="caution">
    <text evidence="1">The sequence shown here is derived from an EMBL/GenBank/DDBJ whole genome shotgun (WGS) entry which is preliminary data.</text>
</comment>
<protein>
    <submittedName>
        <fullName evidence="1">Uncharacterized protein</fullName>
    </submittedName>
</protein>
<evidence type="ECO:0000313" key="2">
    <source>
        <dbReference type="Proteomes" id="UP000321103"/>
    </source>
</evidence>
<keyword evidence="2" id="KW-1185">Reference proteome</keyword>
<accession>A0A512IFF2</accession>
<dbReference type="Proteomes" id="UP000321103">
    <property type="component" value="Unassembled WGS sequence"/>
</dbReference>
<organism evidence="1 2">
    <name type="scientific">Kocuria turfanensis</name>
    <dbReference type="NCBI Taxonomy" id="388357"/>
    <lineage>
        <taxon>Bacteria</taxon>
        <taxon>Bacillati</taxon>
        <taxon>Actinomycetota</taxon>
        <taxon>Actinomycetes</taxon>
        <taxon>Micrococcales</taxon>
        <taxon>Micrococcaceae</taxon>
        <taxon>Kocuria</taxon>
    </lineage>
</organism>
<proteinExistence type="predicted"/>
<gene>
    <name evidence="1" type="ORF">KTU01_25520</name>
</gene>
<name>A0A512IFF2_9MICC</name>